<feature type="transmembrane region" description="Helical" evidence="2">
    <location>
        <begin position="75"/>
        <end position="96"/>
    </location>
</feature>
<evidence type="ECO:0000256" key="2">
    <source>
        <dbReference type="SAM" id="Phobius"/>
    </source>
</evidence>
<keyword evidence="1" id="KW-0375">Hydrogen ion transport</keyword>
<dbReference type="InterPro" id="IPR032820">
    <property type="entry name" value="ATPase_put"/>
</dbReference>
<dbReference type="Pfam" id="PF09527">
    <property type="entry name" value="ATPase_gene1"/>
    <property type="match status" value="1"/>
</dbReference>
<dbReference type="PIRSF" id="PIRSF032126">
    <property type="entry name" value="F0F1_ATP_synthase_subunit_I"/>
    <property type="match status" value="1"/>
</dbReference>
<feature type="transmembrane region" description="Helical" evidence="2">
    <location>
        <begin position="51"/>
        <end position="69"/>
    </location>
</feature>
<dbReference type="Proteomes" id="UP000734218">
    <property type="component" value="Unassembled WGS sequence"/>
</dbReference>
<keyword evidence="2" id="KW-0812">Transmembrane</keyword>
<keyword evidence="4" id="KW-1185">Reference proteome</keyword>
<comment type="caution">
    <text evidence="3">The sequence shown here is derived from an EMBL/GenBank/DDBJ whole genome shotgun (WGS) entry which is preliminary data.</text>
</comment>
<gene>
    <name evidence="3" type="ORF">GGR88_000485</name>
</gene>
<evidence type="ECO:0000313" key="3">
    <source>
        <dbReference type="EMBL" id="NJC33011.1"/>
    </source>
</evidence>
<name>A0ABX0XI51_9SPHN</name>
<proteinExistence type="inferred from homology"/>
<dbReference type="InterPro" id="IPR016989">
    <property type="entry name" value="Atp1_alphaprobac"/>
</dbReference>
<evidence type="ECO:0000313" key="4">
    <source>
        <dbReference type="Proteomes" id="UP000734218"/>
    </source>
</evidence>
<accession>A0ABX0XI51</accession>
<comment type="similarity">
    <text evidence="1">Belongs to the bacterial AtpI family.</text>
</comment>
<reference evidence="3 4" key="1">
    <citation type="submission" date="2020-03" db="EMBL/GenBank/DDBJ databases">
        <title>Genomic Encyclopedia of Type Strains, Phase IV (KMG-IV): sequencing the most valuable type-strain genomes for metagenomic binning, comparative biology and taxonomic classification.</title>
        <authorList>
            <person name="Goeker M."/>
        </authorList>
    </citation>
    <scope>NUCLEOTIDE SEQUENCE [LARGE SCALE GENOMIC DNA]</scope>
    <source>
        <strain evidence="3 4">DSM 27651</strain>
    </source>
</reference>
<organism evidence="3 4">
    <name type="scientific">Sphingomonas jejuensis</name>
    <dbReference type="NCBI Taxonomy" id="904715"/>
    <lineage>
        <taxon>Bacteria</taxon>
        <taxon>Pseudomonadati</taxon>
        <taxon>Pseudomonadota</taxon>
        <taxon>Alphaproteobacteria</taxon>
        <taxon>Sphingomonadales</taxon>
        <taxon>Sphingomonadaceae</taxon>
        <taxon>Sphingomonas</taxon>
    </lineage>
</organism>
<keyword evidence="1" id="KW-0406">Ion transport</keyword>
<dbReference type="RefSeq" id="WP_167952627.1">
    <property type="nucleotide sequence ID" value="NZ_JAATJE010000001.1"/>
</dbReference>
<dbReference type="EMBL" id="JAATJE010000001">
    <property type="protein sequence ID" value="NJC33011.1"/>
    <property type="molecule type" value="Genomic_DNA"/>
</dbReference>
<protein>
    <recommendedName>
        <fullName evidence="1">ATP synthase protein I</fullName>
    </recommendedName>
</protein>
<keyword evidence="1 2" id="KW-0472">Membrane</keyword>
<keyword evidence="1" id="KW-0813">Transport</keyword>
<comment type="function">
    <text evidence="1">A possible function for this protein is to guide the assembly of the membrane sector of the ATPase enzyme complex.</text>
</comment>
<sequence length="104" mass="11160">MEGGNGQDHGGADPRLTQLDERLAKVRADESIRTGRSKRGPGKGYSQGNRVLAELIGGLGGGALIGWLLDSWLRTTPWLLLLLMTLGVAAALRNIVRISSERPE</sequence>
<evidence type="ECO:0000256" key="1">
    <source>
        <dbReference type="PIRNR" id="PIRNR032126"/>
    </source>
</evidence>
<keyword evidence="2" id="KW-1133">Transmembrane helix</keyword>